<dbReference type="Proteomes" id="UP001557470">
    <property type="component" value="Unassembled WGS sequence"/>
</dbReference>
<name>A0ABD0VXU1_UMBPY</name>
<keyword evidence="6" id="KW-0521">NADP</keyword>
<comment type="catalytic activity">
    <reaction evidence="16">
        <text>[thioredoxin]-dithiol + NADP(+) = [thioredoxin]-disulfide + NADPH + H(+)</text>
        <dbReference type="Rhea" id="RHEA:20345"/>
        <dbReference type="Rhea" id="RHEA-COMP:10698"/>
        <dbReference type="Rhea" id="RHEA-COMP:10700"/>
        <dbReference type="ChEBI" id="CHEBI:15378"/>
        <dbReference type="ChEBI" id="CHEBI:29950"/>
        <dbReference type="ChEBI" id="CHEBI:50058"/>
        <dbReference type="ChEBI" id="CHEBI:57783"/>
        <dbReference type="ChEBI" id="CHEBI:58349"/>
        <dbReference type="EC" id="1.8.1.9"/>
    </reaction>
    <physiologicalReaction direction="right-to-left" evidence="16">
        <dbReference type="Rhea" id="RHEA:20347"/>
    </physiologicalReaction>
</comment>
<dbReference type="PANTHER" id="PTHR42737">
    <property type="entry name" value="GLUTATHIONE REDUCTASE"/>
    <property type="match status" value="1"/>
</dbReference>
<keyword evidence="9" id="KW-1015">Disulfide bond</keyword>
<keyword evidence="8" id="KW-0560">Oxidoreductase</keyword>
<comment type="caution">
    <text evidence="20">The sequence shown here is derived from an EMBL/GenBank/DDBJ whole genome shotgun (WGS) entry which is preliminary data.</text>
</comment>
<dbReference type="InterPro" id="IPR023753">
    <property type="entry name" value="FAD/NAD-binding_dom"/>
</dbReference>
<evidence type="ECO:0000256" key="4">
    <source>
        <dbReference type="ARBA" id="ARBA00022630"/>
    </source>
</evidence>
<protein>
    <recommendedName>
        <fullName evidence="12">Thioredoxin reductase 1, cytoplasmic</fullName>
        <ecNumber evidence="11">1.11.1.2</ecNumber>
        <ecNumber evidence="3">1.8.1.9</ecNumber>
    </recommendedName>
    <alternativeName>
        <fullName evidence="14">Peroxidase TXNRD1</fullName>
    </alternativeName>
    <alternativeName>
        <fullName evidence="13">Thioredoxin reductase TR1</fullName>
    </alternativeName>
</protein>
<dbReference type="Gene3D" id="3.50.50.60">
    <property type="entry name" value="FAD/NAD(P)-binding domain"/>
    <property type="match status" value="2"/>
</dbReference>
<keyword evidence="7" id="KW-0712">Selenocysteine</keyword>
<evidence type="ECO:0000259" key="19">
    <source>
        <dbReference type="Pfam" id="PF07992"/>
    </source>
</evidence>
<evidence type="ECO:0000256" key="1">
    <source>
        <dbReference type="ARBA" id="ARBA00001974"/>
    </source>
</evidence>
<evidence type="ECO:0000313" key="20">
    <source>
        <dbReference type="EMBL" id="KAL0962822.1"/>
    </source>
</evidence>
<dbReference type="GO" id="GO:0050137">
    <property type="term" value="F:NADPH peroxidase activity"/>
    <property type="evidence" value="ECO:0007669"/>
    <property type="project" value="UniProtKB-EC"/>
</dbReference>
<evidence type="ECO:0000256" key="12">
    <source>
        <dbReference type="ARBA" id="ARBA00044068"/>
    </source>
</evidence>
<feature type="domain" description="FAD/NAD(P)-binding" evidence="19">
    <location>
        <begin position="10"/>
        <end position="330"/>
    </location>
</feature>
<comment type="similarity">
    <text evidence="2">Belongs to the class-I pyridine nucleotide-disulfide oxidoreductase family.</text>
</comment>
<evidence type="ECO:0000313" key="21">
    <source>
        <dbReference type="Proteomes" id="UP001557470"/>
    </source>
</evidence>
<evidence type="ECO:0000256" key="11">
    <source>
        <dbReference type="ARBA" id="ARBA00044049"/>
    </source>
</evidence>
<evidence type="ECO:0000256" key="6">
    <source>
        <dbReference type="ARBA" id="ARBA00022857"/>
    </source>
</evidence>
<feature type="domain" description="Pyridine nucleotide-disulphide oxidoreductase dimerisation" evidence="18">
    <location>
        <begin position="369"/>
        <end position="477"/>
    </location>
</feature>
<dbReference type="Pfam" id="PF07992">
    <property type="entry name" value="Pyr_redox_2"/>
    <property type="match status" value="1"/>
</dbReference>
<dbReference type="InterPro" id="IPR036188">
    <property type="entry name" value="FAD/NAD-bd_sf"/>
</dbReference>
<gene>
    <name evidence="20" type="ORF">UPYG_G00345940</name>
</gene>
<comment type="function">
    <text evidence="15">Reduces disulfideprotein thioredoxin (Trx) to its dithiol-containing form. Homodimeric flavoprotein involved in the regulation of cellular redox reactions, growth and differentiation. Contains a selenocysteine residue at the C-terminal active site that is essential for catalysis. Also has reductase activity on hydrogen peroxide (H2O2).</text>
</comment>
<dbReference type="InterPro" id="IPR046952">
    <property type="entry name" value="GSHR/TRXR-like"/>
</dbReference>
<dbReference type="PRINTS" id="PR00411">
    <property type="entry name" value="PNDRDTASEI"/>
</dbReference>
<dbReference type="FunFam" id="3.30.390.30:FF:000004">
    <property type="entry name" value="Thioredoxin reductase 1, cytoplasmic"/>
    <property type="match status" value="1"/>
</dbReference>
<dbReference type="PRINTS" id="PR00368">
    <property type="entry name" value="FADPNR"/>
</dbReference>
<keyword evidence="21" id="KW-1185">Reference proteome</keyword>
<organism evidence="20 21">
    <name type="scientific">Umbra pygmaea</name>
    <name type="common">Eastern mudminnow</name>
    <dbReference type="NCBI Taxonomy" id="75934"/>
    <lineage>
        <taxon>Eukaryota</taxon>
        <taxon>Metazoa</taxon>
        <taxon>Chordata</taxon>
        <taxon>Craniata</taxon>
        <taxon>Vertebrata</taxon>
        <taxon>Euteleostomi</taxon>
        <taxon>Actinopterygii</taxon>
        <taxon>Neopterygii</taxon>
        <taxon>Teleostei</taxon>
        <taxon>Protacanthopterygii</taxon>
        <taxon>Esociformes</taxon>
        <taxon>Umbridae</taxon>
        <taxon>Umbra</taxon>
    </lineage>
</organism>
<dbReference type="EC" id="1.8.1.9" evidence="3"/>
<dbReference type="InterPro" id="IPR006338">
    <property type="entry name" value="Thioredoxin/glutathione_Rdtase"/>
</dbReference>
<dbReference type="InterPro" id="IPR016156">
    <property type="entry name" value="FAD/NAD-linked_Rdtase_dimer_sf"/>
</dbReference>
<evidence type="ECO:0000256" key="3">
    <source>
        <dbReference type="ARBA" id="ARBA00012610"/>
    </source>
</evidence>
<keyword evidence="4" id="KW-0285">Flavoprotein</keyword>
<dbReference type="PANTHER" id="PTHR42737:SF8">
    <property type="entry name" value="THIOREDOXIN-DISULFIDE REDUCTASE"/>
    <property type="match status" value="1"/>
</dbReference>
<dbReference type="NCBIfam" id="TIGR01438">
    <property type="entry name" value="TGR"/>
    <property type="match status" value="1"/>
</dbReference>
<dbReference type="EC" id="1.11.1.2" evidence="11"/>
<dbReference type="FunFam" id="3.50.50.60:FF:000012">
    <property type="entry name" value="Thioredoxin reductase 1, cytoplasmic"/>
    <property type="match status" value="1"/>
</dbReference>
<keyword evidence="5" id="KW-0274">FAD</keyword>
<evidence type="ECO:0000256" key="13">
    <source>
        <dbReference type="ARBA" id="ARBA00044212"/>
    </source>
</evidence>
<evidence type="ECO:0000256" key="7">
    <source>
        <dbReference type="ARBA" id="ARBA00022933"/>
    </source>
</evidence>
<proteinExistence type="inferred from homology"/>
<evidence type="ECO:0000256" key="5">
    <source>
        <dbReference type="ARBA" id="ARBA00022827"/>
    </source>
</evidence>
<dbReference type="AlphaFoldDB" id="A0ABD0VXU1"/>
<evidence type="ECO:0000256" key="9">
    <source>
        <dbReference type="ARBA" id="ARBA00023157"/>
    </source>
</evidence>
<dbReference type="GO" id="GO:0004791">
    <property type="term" value="F:thioredoxin-disulfide reductase (NADPH) activity"/>
    <property type="evidence" value="ECO:0007669"/>
    <property type="project" value="UniProtKB-EC"/>
</dbReference>
<evidence type="ECO:0000256" key="2">
    <source>
        <dbReference type="ARBA" id="ARBA00007532"/>
    </source>
</evidence>
<comment type="catalytic activity">
    <reaction evidence="17">
        <text>H2O2 + NADPH + H(+) = NADP(+) + 2 H2O</text>
        <dbReference type="Rhea" id="RHEA:15173"/>
        <dbReference type="ChEBI" id="CHEBI:15377"/>
        <dbReference type="ChEBI" id="CHEBI:15378"/>
        <dbReference type="ChEBI" id="CHEBI:16240"/>
        <dbReference type="ChEBI" id="CHEBI:57783"/>
        <dbReference type="ChEBI" id="CHEBI:58349"/>
        <dbReference type="EC" id="1.11.1.2"/>
    </reaction>
    <physiologicalReaction direction="left-to-right" evidence="17">
        <dbReference type="Rhea" id="RHEA:15174"/>
    </physiologicalReaction>
</comment>
<evidence type="ECO:0000256" key="14">
    <source>
        <dbReference type="ARBA" id="ARBA00044275"/>
    </source>
</evidence>
<dbReference type="SUPFAM" id="SSF51905">
    <property type="entry name" value="FAD/NAD(P)-binding domain"/>
    <property type="match status" value="1"/>
</dbReference>
<dbReference type="SUPFAM" id="SSF55424">
    <property type="entry name" value="FAD/NAD-linked reductases, dimerisation (C-terminal) domain"/>
    <property type="match status" value="1"/>
</dbReference>
<reference evidence="20 21" key="1">
    <citation type="submission" date="2024-06" db="EMBL/GenBank/DDBJ databases">
        <authorList>
            <person name="Pan Q."/>
            <person name="Wen M."/>
            <person name="Jouanno E."/>
            <person name="Zahm M."/>
            <person name="Klopp C."/>
            <person name="Cabau C."/>
            <person name="Louis A."/>
            <person name="Berthelot C."/>
            <person name="Parey E."/>
            <person name="Roest Crollius H."/>
            <person name="Montfort J."/>
            <person name="Robinson-Rechavi M."/>
            <person name="Bouchez O."/>
            <person name="Lampietro C."/>
            <person name="Lopez Roques C."/>
            <person name="Donnadieu C."/>
            <person name="Postlethwait J."/>
            <person name="Bobe J."/>
            <person name="Verreycken H."/>
            <person name="Guiguen Y."/>
        </authorList>
    </citation>
    <scope>NUCLEOTIDE SEQUENCE [LARGE SCALE GENOMIC DNA]</scope>
    <source>
        <strain evidence="20">Up_M1</strain>
        <tissue evidence="20">Testis</tissue>
    </source>
</reference>
<accession>A0ABD0VXU1</accession>
<evidence type="ECO:0000256" key="16">
    <source>
        <dbReference type="ARBA" id="ARBA00047387"/>
    </source>
</evidence>
<sequence length="496" mass="54037">MLPSGGPYDFDLLVLGGQYGGLALAKEAAAGFGKKVMVLGFVSPTHNGSSSGLTGSSWNMGCITRKLMHQASLLGKAIQDAQKYGWKFEEQVSHGWREMVEAVQQHVQSVSSELRWELKQCGVTFLEAQGEMLKPHTVQATEGNERRTCLTAETIVIATGDRAKYLSIPGAREHCITSDDLFSLANSPGKTLVVGGSSEGLEYAGFLSGLGLEVTVLLGSQLLPGFDHKVIQKVEDHMLVHGVKFLHHHILKEVEQIEAGITGRLIVSAVSIDGRETFKEEFNTVLMAVGREAYTSDIGLDHVGVKYDQESGSIIVNQQEQSSVDHVYALEAVHKGCSRTSGLSLQAGRLLALRLYGGQRTTCDYSRAPTVLFTPMEYAACGLSEEKARLKFGEDDVEVYQSYYWPLEWTVPRRDKNSCYAKVICHISDQERVVGIHVMGPSAGEVIQGFAVALRCGLTKQQLDTTVGLHLVSAQVLTNLTVTQRAAEAMMVRGNC</sequence>
<comment type="cofactor">
    <cofactor evidence="1">
        <name>FAD</name>
        <dbReference type="ChEBI" id="CHEBI:57692"/>
    </cofactor>
</comment>
<dbReference type="Pfam" id="PF02852">
    <property type="entry name" value="Pyr_redox_dim"/>
    <property type="match status" value="1"/>
</dbReference>
<dbReference type="EMBL" id="JAGEUA010000011">
    <property type="protein sequence ID" value="KAL0962822.1"/>
    <property type="molecule type" value="Genomic_DNA"/>
</dbReference>
<dbReference type="InterPro" id="IPR004099">
    <property type="entry name" value="Pyr_nucl-diS_OxRdtase_dimer"/>
</dbReference>
<evidence type="ECO:0000256" key="10">
    <source>
        <dbReference type="ARBA" id="ARBA00023284"/>
    </source>
</evidence>
<keyword evidence="10" id="KW-0676">Redox-active center</keyword>
<evidence type="ECO:0000256" key="15">
    <source>
        <dbReference type="ARBA" id="ARBA00045717"/>
    </source>
</evidence>
<dbReference type="Gene3D" id="3.30.390.30">
    <property type="match status" value="1"/>
</dbReference>
<evidence type="ECO:0000256" key="17">
    <source>
        <dbReference type="ARBA" id="ARBA00048992"/>
    </source>
</evidence>
<evidence type="ECO:0000259" key="18">
    <source>
        <dbReference type="Pfam" id="PF02852"/>
    </source>
</evidence>
<evidence type="ECO:0000256" key="8">
    <source>
        <dbReference type="ARBA" id="ARBA00023002"/>
    </source>
</evidence>